<dbReference type="Proteomes" id="UP001499978">
    <property type="component" value="Unassembled WGS sequence"/>
</dbReference>
<evidence type="ECO:0000256" key="1">
    <source>
        <dbReference type="SAM" id="MobiDB-lite"/>
    </source>
</evidence>
<accession>A0ABP6AP26</accession>
<name>A0ABP6AP26_9ACTN</name>
<gene>
    <name evidence="2" type="ORF">GCM10010201_16020</name>
</gene>
<organism evidence="2 3">
    <name type="scientific">Pilimelia columellifera subsp. columellifera</name>
    <dbReference type="NCBI Taxonomy" id="706583"/>
    <lineage>
        <taxon>Bacteria</taxon>
        <taxon>Bacillati</taxon>
        <taxon>Actinomycetota</taxon>
        <taxon>Actinomycetes</taxon>
        <taxon>Micromonosporales</taxon>
        <taxon>Micromonosporaceae</taxon>
        <taxon>Pilimelia</taxon>
    </lineage>
</organism>
<feature type="region of interest" description="Disordered" evidence="1">
    <location>
        <begin position="1"/>
        <end position="29"/>
    </location>
</feature>
<feature type="region of interest" description="Disordered" evidence="1">
    <location>
        <begin position="63"/>
        <end position="83"/>
    </location>
</feature>
<evidence type="ECO:0000313" key="3">
    <source>
        <dbReference type="Proteomes" id="UP001499978"/>
    </source>
</evidence>
<reference evidence="3" key="1">
    <citation type="journal article" date="2019" name="Int. J. Syst. Evol. Microbiol.">
        <title>The Global Catalogue of Microorganisms (GCM) 10K type strain sequencing project: providing services to taxonomists for standard genome sequencing and annotation.</title>
        <authorList>
            <consortium name="The Broad Institute Genomics Platform"/>
            <consortium name="The Broad Institute Genome Sequencing Center for Infectious Disease"/>
            <person name="Wu L."/>
            <person name="Ma J."/>
        </authorList>
    </citation>
    <scope>NUCLEOTIDE SEQUENCE [LARGE SCALE GENOMIC DNA]</scope>
    <source>
        <strain evidence="3">JCM 3367</strain>
    </source>
</reference>
<evidence type="ECO:0008006" key="4">
    <source>
        <dbReference type="Google" id="ProtNLM"/>
    </source>
</evidence>
<dbReference type="RefSeq" id="WP_344170588.1">
    <property type="nucleotide sequence ID" value="NZ_BAAARY010000005.1"/>
</dbReference>
<evidence type="ECO:0000313" key="2">
    <source>
        <dbReference type="EMBL" id="GAA2519629.1"/>
    </source>
</evidence>
<sequence length="329" mass="34212">MAQNVTQDPTDPSPQAPTGPPTPAQTRAADRTALRTAGIIGGLIAALLLGFTLGRTAAVPAAAPASLPDDHPHALGAPSHGHGGTAGVNGEAVVGGVAVGMAATAVGFRMAPASTELPAGRDATFRFQIRGAAGAPVTSFVTVHEKPLHLIVVRRDLTGYQHLHPTMAADGTWSVPLRLPQPGVWHAYADFTATDPAGQQVPLTLGVDITAAGAYRPEPLPAPTNAVAIDGYQVSQEGTPRAGTIQPLRFRVTRAGSPAFLDRYLGAYGHLVVIRENDLGYVHVHADVTMAADSVQFWLSPPSPGRYRMFLDFQTGGKVRTAAFTLVVG</sequence>
<dbReference type="EMBL" id="BAAARY010000005">
    <property type="protein sequence ID" value="GAA2519629.1"/>
    <property type="molecule type" value="Genomic_DNA"/>
</dbReference>
<protein>
    <recommendedName>
        <fullName evidence="4">Secreted protein</fullName>
    </recommendedName>
</protein>
<proteinExistence type="predicted"/>
<keyword evidence="3" id="KW-1185">Reference proteome</keyword>
<comment type="caution">
    <text evidence="2">The sequence shown here is derived from an EMBL/GenBank/DDBJ whole genome shotgun (WGS) entry which is preliminary data.</text>
</comment>
<feature type="compositionally biased region" description="Pro residues" evidence="1">
    <location>
        <begin position="11"/>
        <end position="23"/>
    </location>
</feature>